<proteinExistence type="predicted"/>
<evidence type="ECO:0000313" key="4">
    <source>
        <dbReference type="EMBL" id="CAB4179629.1"/>
    </source>
</evidence>
<dbReference type="PROSITE" id="PS50943">
    <property type="entry name" value="HTH_CROC1"/>
    <property type="match status" value="1"/>
</dbReference>
<protein>
    <submittedName>
        <fullName evidence="2">HTH_XRE domain containing protein</fullName>
    </submittedName>
</protein>
<accession>A0A6J5PCC7</accession>
<evidence type="ECO:0000313" key="6">
    <source>
        <dbReference type="EMBL" id="CAB4216069.1"/>
    </source>
</evidence>
<sequence>MDTLRGRDLRQERLKADLTQEQLAAELKIHKSLVSATETEKTGELQDPAFAERWIQACQRLAGAAA</sequence>
<dbReference type="GO" id="GO:0003677">
    <property type="term" value="F:DNA binding"/>
    <property type="evidence" value="ECO:0007669"/>
    <property type="project" value="InterPro"/>
</dbReference>
<dbReference type="EMBL" id="LR796797">
    <property type="protein sequence ID" value="CAB4166888.1"/>
    <property type="molecule type" value="Genomic_DNA"/>
</dbReference>
<dbReference type="EMBL" id="LR796892">
    <property type="protein sequence ID" value="CAB4173126.1"/>
    <property type="molecule type" value="Genomic_DNA"/>
</dbReference>
<dbReference type="EMBL" id="LR796982">
    <property type="protein sequence ID" value="CAB4179629.1"/>
    <property type="molecule type" value="Genomic_DNA"/>
</dbReference>
<evidence type="ECO:0000259" key="1">
    <source>
        <dbReference type="PROSITE" id="PS50943"/>
    </source>
</evidence>
<dbReference type="InterPro" id="IPR001387">
    <property type="entry name" value="Cro/C1-type_HTH"/>
</dbReference>
<dbReference type="CDD" id="cd00093">
    <property type="entry name" value="HTH_XRE"/>
    <property type="match status" value="1"/>
</dbReference>
<name>A0A6J5PCC7_9CAUD</name>
<evidence type="ECO:0000313" key="2">
    <source>
        <dbReference type="EMBL" id="CAB4166888.1"/>
    </source>
</evidence>
<feature type="domain" description="HTH cro/C1-type" evidence="1">
    <location>
        <begin position="9"/>
        <end position="42"/>
    </location>
</feature>
<evidence type="ECO:0000313" key="5">
    <source>
        <dbReference type="EMBL" id="CAB4204325.1"/>
    </source>
</evidence>
<dbReference type="Pfam" id="PF13413">
    <property type="entry name" value="HTH_25"/>
    <property type="match status" value="1"/>
</dbReference>
<dbReference type="EMBL" id="LR797436">
    <property type="protein sequence ID" value="CAB4216069.1"/>
    <property type="molecule type" value="Genomic_DNA"/>
</dbReference>
<organism evidence="2">
    <name type="scientific">uncultured Caudovirales phage</name>
    <dbReference type="NCBI Taxonomy" id="2100421"/>
    <lineage>
        <taxon>Viruses</taxon>
        <taxon>Duplodnaviria</taxon>
        <taxon>Heunggongvirae</taxon>
        <taxon>Uroviricota</taxon>
        <taxon>Caudoviricetes</taxon>
        <taxon>Peduoviridae</taxon>
        <taxon>Maltschvirus</taxon>
        <taxon>Maltschvirus maltsch</taxon>
    </lineage>
</organism>
<dbReference type="InterPro" id="IPR010982">
    <property type="entry name" value="Lambda_DNA-bd_dom_sf"/>
</dbReference>
<dbReference type="EMBL" id="LR797339">
    <property type="protein sequence ID" value="CAB4204325.1"/>
    <property type="molecule type" value="Genomic_DNA"/>
</dbReference>
<gene>
    <name evidence="4" type="ORF">UFOVP1023_23</name>
    <name evidence="5" type="ORF">UFOVP1383_54</name>
    <name evidence="6" type="ORF">UFOVP1477_53</name>
    <name evidence="2" type="ORF">UFOVP848_46</name>
    <name evidence="3" type="ORF">UFOVP945_19</name>
</gene>
<evidence type="ECO:0000313" key="3">
    <source>
        <dbReference type="EMBL" id="CAB4173126.1"/>
    </source>
</evidence>
<dbReference type="Gene3D" id="1.10.260.40">
    <property type="entry name" value="lambda repressor-like DNA-binding domains"/>
    <property type="match status" value="1"/>
</dbReference>
<dbReference type="SUPFAM" id="SSF47413">
    <property type="entry name" value="lambda repressor-like DNA-binding domains"/>
    <property type="match status" value="1"/>
</dbReference>
<reference evidence="2" key="1">
    <citation type="submission" date="2020-04" db="EMBL/GenBank/DDBJ databases">
        <authorList>
            <person name="Chiriac C."/>
            <person name="Salcher M."/>
            <person name="Ghai R."/>
            <person name="Kavagutti S V."/>
        </authorList>
    </citation>
    <scope>NUCLEOTIDE SEQUENCE</scope>
</reference>